<dbReference type="Proteomes" id="UP000051655">
    <property type="component" value="Unassembled WGS sequence"/>
</dbReference>
<dbReference type="Pfam" id="PF01569">
    <property type="entry name" value="PAP2"/>
    <property type="match status" value="1"/>
</dbReference>
<dbReference type="CDD" id="cd03392">
    <property type="entry name" value="PAP2_like_2"/>
    <property type="match status" value="1"/>
</dbReference>
<protein>
    <submittedName>
        <fullName evidence="3">Phosphatidylglycerophosphatase B-like protein</fullName>
    </submittedName>
</protein>
<gene>
    <name evidence="3" type="ORF">IV73_GL000429</name>
</gene>
<reference evidence="3 4" key="1">
    <citation type="journal article" date="2015" name="Genome Announc.">
        <title>Expanding the biotechnology potential of lactobacilli through comparative genomics of 213 strains and associated genera.</title>
        <authorList>
            <person name="Sun Z."/>
            <person name="Harris H.M."/>
            <person name="McCann A."/>
            <person name="Guo C."/>
            <person name="Argimon S."/>
            <person name="Zhang W."/>
            <person name="Yang X."/>
            <person name="Jeffery I.B."/>
            <person name="Cooney J.C."/>
            <person name="Kagawa T.F."/>
            <person name="Liu W."/>
            <person name="Song Y."/>
            <person name="Salvetti E."/>
            <person name="Wrobel A."/>
            <person name="Rasinkangas P."/>
            <person name="Parkhill J."/>
            <person name="Rea M.C."/>
            <person name="O'Sullivan O."/>
            <person name="Ritari J."/>
            <person name="Douillard F.P."/>
            <person name="Paul Ross R."/>
            <person name="Yang R."/>
            <person name="Briner A.E."/>
            <person name="Felis G.E."/>
            <person name="de Vos W.M."/>
            <person name="Barrangou R."/>
            <person name="Klaenhammer T.R."/>
            <person name="Caufield P.W."/>
            <person name="Cui Y."/>
            <person name="Zhang H."/>
            <person name="O'Toole P.W."/>
        </authorList>
    </citation>
    <scope>NUCLEOTIDE SEQUENCE [LARGE SCALE GENOMIC DNA]</scope>
    <source>
        <strain evidence="3 4">DSM 20593</strain>
    </source>
</reference>
<dbReference type="SMART" id="SM00014">
    <property type="entry name" value="acidPPc"/>
    <property type="match status" value="1"/>
</dbReference>
<evidence type="ECO:0000313" key="4">
    <source>
        <dbReference type="Proteomes" id="UP000051655"/>
    </source>
</evidence>
<organism evidence="3 4">
    <name type="scientific">Weissella kandleri</name>
    <dbReference type="NCBI Taxonomy" id="1616"/>
    <lineage>
        <taxon>Bacteria</taxon>
        <taxon>Bacillati</taxon>
        <taxon>Bacillota</taxon>
        <taxon>Bacilli</taxon>
        <taxon>Lactobacillales</taxon>
        <taxon>Lactobacillaceae</taxon>
        <taxon>Weissella</taxon>
    </lineage>
</organism>
<dbReference type="PANTHER" id="PTHR14969">
    <property type="entry name" value="SPHINGOSINE-1-PHOSPHATE PHOSPHOHYDROLASE"/>
    <property type="match status" value="1"/>
</dbReference>
<evidence type="ECO:0000313" key="3">
    <source>
        <dbReference type="EMBL" id="KRN75268.1"/>
    </source>
</evidence>
<dbReference type="STRING" id="1616.IV73_GL000429"/>
<comment type="caution">
    <text evidence="3">The sequence shown here is derived from an EMBL/GenBank/DDBJ whole genome shotgun (WGS) entry which is preliminary data.</text>
</comment>
<sequence length="216" mass="24672">MRKFDYFQIGIALFCLASFFILTLGVILNLPFIHQIDQFGLQVIREPVSPERTWFFKNVTRAGNPIWTAFVAGLAFIAALIFRKYDIAAFVLVNVGGFGLVAMALLKAFIHRPRPSLLHLVIERGYSFPSGHAMNAVLLYGSLIVLVHYYINNDYFRYTFLTLFASLIVAIPMSRVYLGVHYLSDVLAGFFLATFFLIMSKELIFKYKTREVFQNA</sequence>
<keyword evidence="1" id="KW-1133">Transmembrane helix</keyword>
<dbReference type="OrthoDB" id="9789113at2"/>
<evidence type="ECO:0000259" key="2">
    <source>
        <dbReference type="SMART" id="SM00014"/>
    </source>
</evidence>
<dbReference type="PANTHER" id="PTHR14969:SF13">
    <property type="entry name" value="AT30094P"/>
    <property type="match status" value="1"/>
</dbReference>
<evidence type="ECO:0000256" key="1">
    <source>
        <dbReference type="SAM" id="Phobius"/>
    </source>
</evidence>
<feature type="transmembrane region" description="Helical" evidence="1">
    <location>
        <begin position="89"/>
        <end position="110"/>
    </location>
</feature>
<feature type="transmembrane region" description="Helical" evidence="1">
    <location>
        <begin position="158"/>
        <end position="176"/>
    </location>
</feature>
<feature type="transmembrane region" description="Helical" evidence="1">
    <location>
        <begin position="12"/>
        <end position="33"/>
    </location>
</feature>
<name>A0A0R2JMG2_9LACO</name>
<feature type="transmembrane region" description="Helical" evidence="1">
    <location>
        <begin position="65"/>
        <end position="82"/>
    </location>
</feature>
<accession>A0A0R2JMG2</accession>
<dbReference type="InterPro" id="IPR036938">
    <property type="entry name" value="PAP2/HPO_sf"/>
</dbReference>
<dbReference type="InterPro" id="IPR000326">
    <property type="entry name" value="PAP2/HPO"/>
</dbReference>
<keyword evidence="1" id="KW-0472">Membrane</keyword>
<proteinExistence type="predicted"/>
<dbReference type="PATRIC" id="fig|1616.3.peg.444"/>
<keyword evidence="1" id="KW-0812">Transmembrane</keyword>
<dbReference type="SUPFAM" id="SSF48317">
    <property type="entry name" value="Acid phosphatase/Vanadium-dependent haloperoxidase"/>
    <property type="match status" value="1"/>
</dbReference>
<feature type="domain" description="Phosphatidic acid phosphatase type 2/haloperoxidase" evidence="2">
    <location>
        <begin position="90"/>
        <end position="201"/>
    </location>
</feature>
<feature type="transmembrane region" description="Helical" evidence="1">
    <location>
        <begin position="130"/>
        <end position="151"/>
    </location>
</feature>
<keyword evidence="4" id="KW-1185">Reference proteome</keyword>
<dbReference type="AlphaFoldDB" id="A0A0R2JMG2"/>
<dbReference type="EMBL" id="JQBP01000002">
    <property type="protein sequence ID" value="KRN75268.1"/>
    <property type="molecule type" value="Genomic_DNA"/>
</dbReference>
<dbReference type="RefSeq" id="WP_057754084.1">
    <property type="nucleotide sequence ID" value="NZ_JQBP01000002.1"/>
</dbReference>
<dbReference type="Gene3D" id="1.20.144.10">
    <property type="entry name" value="Phosphatidic acid phosphatase type 2/haloperoxidase"/>
    <property type="match status" value="2"/>
</dbReference>
<feature type="transmembrane region" description="Helical" evidence="1">
    <location>
        <begin position="182"/>
        <end position="200"/>
    </location>
</feature>